<dbReference type="Gene3D" id="1.20.81.30">
    <property type="entry name" value="Type II secretion system (T2SS), domain F"/>
    <property type="match status" value="2"/>
</dbReference>
<dbReference type="InterPro" id="IPR018076">
    <property type="entry name" value="T2SS_GspF_dom"/>
</dbReference>
<dbReference type="GO" id="GO:0005886">
    <property type="term" value="C:plasma membrane"/>
    <property type="evidence" value="ECO:0007669"/>
    <property type="project" value="UniProtKB-SubCell"/>
</dbReference>
<evidence type="ECO:0000259" key="9">
    <source>
        <dbReference type="Pfam" id="PF00482"/>
    </source>
</evidence>
<evidence type="ECO:0000256" key="6">
    <source>
        <dbReference type="ARBA" id="ARBA00022989"/>
    </source>
</evidence>
<dbReference type="PANTHER" id="PTHR30012">
    <property type="entry name" value="GENERAL SECRETION PATHWAY PROTEIN"/>
    <property type="match status" value="1"/>
</dbReference>
<name>A0A9E2BII6_PSYF1</name>
<keyword evidence="6 8" id="KW-1133">Transmembrane helix</keyword>
<evidence type="ECO:0000256" key="1">
    <source>
        <dbReference type="ARBA" id="ARBA00004429"/>
    </source>
</evidence>
<evidence type="ECO:0000256" key="2">
    <source>
        <dbReference type="ARBA" id="ARBA00005745"/>
    </source>
</evidence>
<dbReference type="InterPro" id="IPR042094">
    <property type="entry name" value="T2SS_GspF_sf"/>
</dbReference>
<keyword evidence="4" id="KW-0997">Cell inner membrane</keyword>
<keyword evidence="7 8" id="KW-0472">Membrane</keyword>
<evidence type="ECO:0000256" key="4">
    <source>
        <dbReference type="ARBA" id="ARBA00022519"/>
    </source>
</evidence>
<dbReference type="PANTHER" id="PTHR30012:SF0">
    <property type="entry name" value="TYPE II SECRETION SYSTEM PROTEIN F-RELATED"/>
    <property type="match status" value="1"/>
</dbReference>
<dbReference type="Proteomes" id="UP000811545">
    <property type="component" value="Unassembled WGS sequence"/>
</dbReference>
<organism evidence="10 11">
    <name type="scientific">Psychracetigena formicireducens</name>
    <dbReference type="NCBI Taxonomy" id="2986056"/>
    <lineage>
        <taxon>Bacteria</taxon>
        <taxon>Bacillati</taxon>
        <taxon>Candidatus Lithacetigenota</taxon>
        <taxon>Candidatus Psychracetigena</taxon>
    </lineage>
</organism>
<evidence type="ECO:0000256" key="3">
    <source>
        <dbReference type="ARBA" id="ARBA00022475"/>
    </source>
</evidence>
<evidence type="ECO:0000313" key="11">
    <source>
        <dbReference type="Proteomes" id="UP000811545"/>
    </source>
</evidence>
<comment type="caution">
    <text evidence="10">The sequence shown here is derived from an EMBL/GenBank/DDBJ whole genome shotgun (WGS) entry which is preliminary data.</text>
</comment>
<dbReference type="FunFam" id="1.20.81.30:FF:000001">
    <property type="entry name" value="Type II secretion system protein F"/>
    <property type="match status" value="1"/>
</dbReference>
<dbReference type="InterPro" id="IPR003004">
    <property type="entry name" value="GspF/PilC"/>
</dbReference>
<evidence type="ECO:0000313" key="10">
    <source>
        <dbReference type="EMBL" id="MBT9145492.1"/>
    </source>
</evidence>
<proteinExistence type="inferred from homology"/>
<evidence type="ECO:0000256" key="5">
    <source>
        <dbReference type="ARBA" id="ARBA00022692"/>
    </source>
</evidence>
<comment type="similarity">
    <text evidence="2">Belongs to the GSP F family.</text>
</comment>
<feature type="transmembrane region" description="Helical" evidence="8">
    <location>
        <begin position="370"/>
        <end position="390"/>
    </location>
</feature>
<feature type="transmembrane region" description="Helical" evidence="8">
    <location>
        <begin position="205"/>
        <end position="231"/>
    </location>
</feature>
<dbReference type="EMBL" id="QLTW01000102">
    <property type="protein sequence ID" value="MBT9145492.1"/>
    <property type="molecule type" value="Genomic_DNA"/>
</dbReference>
<keyword evidence="3" id="KW-1003">Cell membrane</keyword>
<dbReference type="Pfam" id="PF00482">
    <property type="entry name" value="T2SSF"/>
    <property type="match status" value="2"/>
</dbReference>
<dbReference type="PRINTS" id="PR00812">
    <property type="entry name" value="BCTERIALGSPF"/>
</dbReference>
<feature type="domain" description="Type II secretion system protein GspF" evidence="9">
    <location>
        <begin position="270"/>
        <end position="389"/>
    </location>
</feature>
<evidence type="ECO:0000256" key="7">
    <source>
        <dbReference type="ARBA" id="ARBA00023136"/>
    </source>
</evidence>
<protein>
    <submittedName>
        <fullName evidence="10">Type II secretion system protein F</fullName>
    </submittedName>
</protein>
<comment type="subcellular location">
    <subcellularLocation>
        <location evidence="1">Cell inner membrane</location>
        <topology evidence="1">Multi-pass membrane protein</topology>
    </subcellularLocation>
</comment>
<gene>
    <name evidence="10" type="primary">epsF_2</name>
    <name evidence="10" type="ORF">DDT42_01363</name>
</gene>
<dbReference type="AlphaFoldDB" id="A0A9E2BII6"/>
<feature type="transmembrane region" description="Helical" evidence="8">
    <location>
        <begin position="165"/>
        <end position="185"/>
    </location>
</feature>
<feature type="domain" description="Type II secretion system protein GspF" evidence="9">
    <location>
        <begin position="64"/>
        <end position="186"/>
    </location>
</feature>
<evidence type="ECO:0000256" key="8">
    <source>
        <dbReference type="SAM" id="Phobius"/>
    </source>
</evidence>
<keyword evidence="5 8" id="KW-0812">Transmembrane</keyword>
<accession>A0A9E2BII6</accession>
<sequence length="398" mass="45040">MLFRYLGRDKEGKSLQGELEAKNIAEAETRLKERGIYVLEIKRRISWTLNIQRKVKTSDLIFLLRQLAFLIKSGITLNTALEITESNIKDPALKTTIRKLREETTTGASLSSSLSKAGPGFPRMVIEIIRVGEATGNLSEVIARLADFLTREEDLKTKVKQVMSYPMITLLLVGGAVTFLLVTIVPVFTRLYKSANVTLPLPTRILVALSAIISGYWWLIIPSAIIIYFLFKKIINTEKGRMVWDRILFRLPSSIGNIYRLSIFLRISSTLETLLRSGLLLTESLLFLSRASGNKVTENAILYCREGVIQGRSISVVLRESRIFPQLFVRMIAVGEEGGNLEEMLGRMVEYFEKELDNEMKRFVTLLEPTLTLILGVIVGFVALSIYLPIFDMIRLVR</sequence>
<reference evidence="10 11" key="1">
    <citation type="journal article" date="2021" name="bioRxiv">
        <title>Unique metabolic strategies in Hadean analogues reveal hints for primordial physiology.</title>
        <authorList>
            <person name="Nobu M.K."/>
            <person name="Nakai R."/>
            <person name="Tamazawa S."/>
            <person name="Mori H."/>
            <person name="Toyoda A."/>
            <person name="Ijiri A."/>
            <person name="Suzuki S."/>
            <person name="Kurokawa K."/>
            <person name="Kamagata Y."/>
            <person name="Tamaki H."/>
        </authorList>
    </citation>
    <scope>NUCLEOTIDE SEQUENCE [LARGE SCALE GENOMIC DNA]</scope>
    <source>
        <strain evidence="10">BS525</strain>
    </source>
</reference>